<dbReference type="Proteomes" id="UP001732720">
    <property type="component" value="Chromosome 4"/>
</dbReference>
<evidence type="ECO:0000313" key="1">
    <source>
        <dbReference type="Proteomes" id="UP001732720"/>
    </source>
</evidence>
<proteinExistence type="predicted"/>
<protein>
    <submittedName>
        <fullName evidence="2">Obscurin-like protein 1 isoform X3</fullName>
    </submittedName>
</protein>
<reference evidence="2" key="1">
    <citation type="submission" date="2025-08" db="UniProtKB">
        <authorList>
            <consortium name="RefSeq"/>
        </authorList>
    </citation>
    <scope>IDENTIFICATION</scope>
</reference>
<evidence type="ECO:0000313" key="2">
    <source>
        <dbReference type="RefSeq" id="XP_073927910.1"/>
    </source>
</evidence>
<organism evidence="1 2">
    <name type="scientific">Castor canadensis</name>
    <name type="common">American beaver</name>
    <dbReference type="NCBI Taxonomy" id="51338"/>
    <lineage>
        <taxon>Eukaryota</taxon>
        <taxon>Metazoa</taxon>
        <taxon>Chordata</taxon>
        <taxon>Craniata</taxon>
        <taxon>Vertebrata</taxon>
        <taxon>Euteleostomi</taxon>
        <taxon>Mammalia</taxon>
        <taxon>Eutheria</taxon>
        <taxon>Euarchontoglires</taxon>
        <taxon>Glires</taxon>
        <taxon>Rodentia</taxon>
        <taxon>Castorimorpha</taxon>
        <taxon>Castoridae</taxon>
        <taxon>Castor</taxon>
    </lineage>
</organism>
<dbReference type="RefSeq" id="XP_073927910.1">
    <property type="nucleotide sequence ID" value="XM_074071809.1"/>
</dbReference>
<name>A0AC58MES6_CASCN</name>
<gene>
    <name evidence="2" type="primary">Obsl1</name>
</gene>
<keyword evidence="1" id="KW-1185">Reference proteome</keyword>
<sequence length="1804" mass="197562">MKAGSGDQGSPPCFLRFPRPVRVVSGAEAELKCVVLGEPPPIVVWEKGGQQLAASERLSFPADGAEHGLLLSGALPTDAGVYVCRARNAAGEAYAAAAVTVLEPPAPEPEPQPAERPLPPPGSGEGAPVFLTGPCSQWVLRGAEVVLMCQVGGLPEPTLYWEKDGMALDEVWDSSHFALEPGRAAGGTGVSLALRILAARLPDSGVYVCHARNAHGHAQAGALLQVHQPPESPPEDPDETPTPVVEPLKCAPKTFWVNEGKHAKFRCYVMGKPEPEIEWHWEGRPLLPDRRRLMYRDRDGGFVLKVLYCQAKDRGLYVCAARNSAGQTLSAVQLHVKEPRLRFTRPLQDVEGREHGIVVLECKVPNSRIPTAWFREDQRLLPCRKYEQIEEGTVRRLIIHRLKADDDGVYLCEMRGRVRTVANVTVKGPILKRLPRKLDVLEGENAVLLVETREAGVEGHWSRDGEELPATCQSSCGHMHALVLPGVTREDAGEVTFNLGNSRTTTLLRVKCIKHNPPGPPVMAEMFKGQKNTVLLTWKPPEPPPETSFIYRLERQEVGSEDWIQCFSIEKAGAVEVPGDCVPAEGDYRFRICTVSEHGRSPHIVFHGSAHLVPTARLVKGLEDVQVYDGEDAIFSLDLSTIIQGIWFLNGEELKCTEPEGQVEPGALRYRMEQKGLQHRLILQTVKHQDSGALVGFSCPGVQDSAALTIQESPVHILNPQDKVSLTFTTSDRVVLTCELSRMDFPATWYKDGQKVEESESLVVKMDGRRHRLILPEANVQDSGEFECRTEGVSAFFSVTVQDPPVHIVDPQEHVFVHAITSECVMLTCVVDQEDALVRWYKDGQEVEESDFVMLENDGPHHRLVLPAAQPPDGGEFQCVAGEERAYFTVTITDVSSWIVYPSGKVYVAAVRLERVVLTCELCRPWAEVRWTKDGEEVVESPALLLQKEDTIRRLVLPAVQLEDSGEYLCEIDDESASFTVTVTEPPVRIIYPRDEVTLIAVSLECVVLMCELSQEDAPVRWYKDGLEVEESEALVLESDGPRRRLVLPAAQPEDGGEFVCDAGDDSAFFTVTVTAPPERIVHPAARSLDLQFRAPGRVELRCEVAPAGSQVCWYKDGLEVEASDALQLGAEGPTRTLTLPHAQPEDAGEYVCETRDEAVTFNVSLAETPVQFLMPERAPSPLCVAPGEPVVLSCELSRASAPVFWSHNGEPVQDGEGLELQAEGPRRILCIRAADPGHAGLYTCQAGAAPGSPSLSFTVQVTELPPVKLISELTPLTVHEGDDATFRCEVSPPDADVTWLRNGAVVTPGPQLEMAQNGSSHTLTIRGCQLQDTGTVTARAGGTSTSARLHVRETELLFLRRLQDMRAEEGQDVCLEVETGRVGTAGAVRWMRGGEPLPLDSRLTMAQDGHIHRLSIHGVILADQGTYGCESHHDRTLARLSVRPRQLKALRPLEDVTISEGGSATFQLELSQEGVTGEWAQGGVRLQPGPKCHIHAEGHTHRLELSGLGLADSGCISFTADSLRCAARLSVREVPVTIVRGPQNLEVTEGDTATLECELSQALADVTWEKDGRELTPSPRLRLQALGTRRLLQLRRCCSSDAGTYSCAVGTTRVGPVRLTVRERAVSVLCELQSVQAREGDSARFECTVSETEITGRWELGGRPLRAGGRVRIRQEGKKHILVLSSLLAEDAGEVRFQAGPAQSLARLEVEALPLQMCRRPPREKTVLAGRRAVLEVTVSRSGSHVCWLWEGVELCPGGKYEMRSHGPTHSLVIHDVQPEDQGSYCCQAGQDSAHTQLLVEGD</sequence>
<accession>A0AC58MES6</accession>